<keyword evidence="3" id="KW-1185">Reference proteome</keyword>
<dbReference type="EMBL" id="LT859958">
    <property type="protein sequence ID" value="SMX55346.1"/>
    <property type="molecule type" value="Genomic_DNA"/>
</dbReference>
<dbReference type="PANTHER" id="PTHR21028">
    <property type="entry name" value="SI:CH211-156B7.4"/>
    <property type="match status" value="1"/>
</dbReference>
<feature type="domain" description="CYTH" evidence="1">
    <location>
        <begin position="4"/>
        <end position="169"/>
    </location>
</feature>
<organism evidence="2 3">
    <name type="scientific">Candidatus Brevifilum fermentans</name>
    <dbReference type="NCBI Taxonomy" id="1986204"/>
    <lineage>
        <taxon>Bacteria</taxon>
        <taxon>Bacillati</taxon>
        <taxon>Chloroflexota</taxon>
        <taxon>Anaerolineae</taxon>
        <taxon>Anaerolineales</taxon>
        <taxon>Anaerolineaceae</taxon>
        <taxon>Candidatus Brevifilum</taxon>
    </lineage>
</organism>
<proteinExistence type="predicted"/>
<protein>
    <recommendedName>
        <fullName evidence="1">CYTH domain-containing protein</fullName>
    </recommendedName>
</protein>
<dbReference type="SUPFAM" id="SSF55154">
    <property type="entry name" value="CYTH-like phosphatases"/>
    <property type="match status" value="1"/>
</dbReference>
<dbReference type="AlphaFoldDB" id="A0A1Y6K6Z7"/>
<dbReference type="SMART" id="SM01118">
    <property type="entry name" value="CYTH"/>
    <property type="match status" value="1"/>
</dbReference>
<dbReference type="PANTHER" id="PTHR21028:SF2">
    <property type="entry name" value="CYTH DOMAIN-CONTAINING PROTEIN"/>
    <property type="match status" value="1"/>
</dbReference>
<evidence type="ECO:0000313" key="2">
    <source>
        <dbReference type="EMBL" id="SMX55346.1"/>
    </source>
</evidence>
<accession>A0A1Y6K6Z7</accession>
<dbReference type="CDD" id="cd07890">
    <property type="entry name" value="CYTH-like_AC_IV-like"/>
    <property type="match status" value="1"/>
</dbReference>
<sequence length="203" mass="23132">MMSDQEREVKFYIQDLEAMAERLQAGGADLVRQRTFELNLRFDTAFHELHKSGRLLRLRQDDCARVTFKGNAHVEGGVIARTELEFTVDDFAVARRLFEALGYQVVVSYEKYRRIYRLGDVEVVLDELPLGNYLEIEGPTNALIAGVALLLGLDWSRGITTNYLGLFEIARSKRGFTFNDLTFENFRGLTIQPEDMGVSPADE</sequence>
<dbReference type="InterPro" id="IPR008173">
    <property type="entry name" value="Adenylyl_cyclase_CyaB"/>
</dbReference>
<dbReference type="NCBIfam" id="TIGR00318">
    <property type="entry name" value="cyaB"/>
    <property type="match status" value="1"/>
</dbReference>
<dbReference type="PROSITE" id="PS51707">
    <property type="entry name" value="CYTH"/>
    <property type="match status" value="1"/>
</dbReference>
<dbReference type="Proteomes" id="UP000195514">
    <property type="component" value="Chromosome I"/>
</dbReference>
<dbReference type="Pfam" id="PF01928">
    <property type="entry name" value="CYTH"/>
    <property type="match status" value="1"/>
</dbReference>
<dbReference type="InterPro" id="IPR023577">
    <property type="entry name" value="CYTH_domain"/>
</dbReference>
<gene>
    <name evidence="2" type="ORF">CFX1CAM_2281</name>
</gene>
<name>A0A1Y6K6Z7_9CHLR</name>
<evidence type="ECO:0000259" key="1">
    <source>
        <dbReference type="PROSITE" id="PS51707"/>
    </source>
</evidence>
<dbReference type="Gene3D" id="2.40.320.10">
    <property type="entry name" value="Hypothetical Protein Pfu-838710-001"/>
    <property type="match status" value="1"/>
</dbReference>
<dbReference type="KEGG" id="abat:CFX1CAM_2281"/>
<reference evidence="3" key="1">
    <citation type="submission" date="2017-05" db="EMBL/GenBank/DDBJ databases">
        <authorList>
            <person name="Kirkegaard R."/>
            <person name="Mcilroy J S."/>
        </authorList>
    </citation>
    <scope>NUCLEOTIDE SEQUENCE [LARGE SCALE GENOMIC DNA]</scope>
</reference>
<evidence type="ECO:0000313" key="3">
    <source>
        <dbReference type="Proteomes" id="UP000195514"/>
    </source>
</evidence>
<dbReference type="InterPro" id="IPR033469">
    <property type="entry name" value="CYTH-like_dom_sf"/>
</dbReference>